<dbReference type="PANTHER" id="PTHR11963:SF23">
    <property type="entry name" value="CYTOSOL AMINOPEPTIDASE"/>
    <property type="match status" value="1"/>
</dbReference>
<keyword evidence="8" id="KW-0479">Metal-binding</keyword>
<evidence type="ECO:0000313" key="11">
    <source>
        <dbReference type="Proteomes" id="UP001165079"/>
    </source>
</evidence>
<evidence type="ECO:0000256" key="2">
    <source>
        <dbReference type="ARBA" id="ARBA00000967"/>
    </source>
</evidence>
<dbReference type="GO" id="GO:0006508">
    <property type="term" value="P:proteolysis"/>
    <property type="evidence" value="ECO:0007669"/>
    <property type="project" value="UniProtKB-KW"/>
</dbReference>
<name>A0A9W6WCM5_9ACTN</name>
<dbReference type="PANTHER" id="PTHR11963">
    <property type="entry name" value="LEUCINE AMINOPEPTIDASE-RELATED"/>
    <property type="match status" value="1"/>
</dbReference>
<keyword evidence="11" id="KW-1185">Reference proteome</keyword>
<dbReference type="NCBIfam" id="NF002073">
    <property type="entry name" value="PRK00913.1-2"/>
    <property type="match status" value="1"/>
</dbReference>
<gene>
    <name evidence="8 10" type="primary">pepA</name>
    <name evidence="10" type="ORF">Afil01_47470</name>
</gene>
<proteinExistence type="inferred from homology"/>
<evidence type="ECO:0000256" key="7">
    <source>
        <dbReference type="ARBA" id="ARBA00049972"/>
    </source>
</evidence>
<dbReference type="EMBL" id="BSTX01000003">
    <property type="protein sequence ID" value="GLZ79940.1"/>
    <property type="molecule type" value="Genomic_DNA"/>
</dbReference>
<keyword evidence="4 8" id="KW-0031">Aminopeptidase</keyword>
<dbReference type="GO" id="GO:0005737">
    <property type="term" value="C:cytoplasm"/>
    <property type="evidence" value="ECO:0007669"/>
    <property type="project" value="UniProtKB-SubCell"/>
</dbReference>
<dbReference type="GO" id="GO:0030145">
    <property type="term" value="F:manganese ion binding"/>
    <property type="evidence" value="ECO:0007669"/>
    <property type="project" value="UniProtKB-UniRule"/>
</dbReference>
<dbReference type="HAMAP" id="MF_00181">
    <property type="entry name" value="Cytosol_peptidase_M17"/>
    <property type="match status" value="1"/>
</dbReference>
<feature type="active site" evidence="8">
    <location>
        <position position="343"/>
    </location>
</feature>
<keyword evidence="8" id="KW-0963">Cytoplasm</keyword>
<dbReference type="InterPro" id="IPR008283">
    <property type="entry name" value="Peptidase_M17_N"/>
</dbReference>
<organism evidence="10 11">
    <name type="scientific">Actinorhabdospora filicis</name>
    <dbReference type="NCBI Taxonomy" id="1785913"/>
    <lineage>
        <taxon>Bacteria</taxon>
        <taxon>Bacillati</taxon>
        <taxon>Actinomycetota</taxon>
        <taxon>Actinomycetes</taxon>
        <taxon>Micromonosporales</taxon>
        <taxon>Micromonosporaceae</taxon>
        <taxon>Actinorhabdospora</taxon>
    </lineage>
</organism>
<dbReference type="Proteomes" id="UP001165079">
    <property type="component" value="Unassembled WGS sequence"/>
</dbReference>
<keyword evidence="5 8" id="KW-0645">Protease</keyword>
<keyword evidence="6 8" id="KW-0378">Hydrolase</keyword>
<comment type="similarity">
    <text evidence="3 8">Belongs to the peptidase M17 family.</text>
</comment>
<feature type="binding site" evidence="8">
    <location>
        <position position="339"/>
    </location>
    <ligand>
        <name>Mn(2+)</name>
        <dbReference type="ChEBI" id="CHEBI:29035"/>
        <label>1</label>
    </ligand>
</feature>
<evidence type="ECO:0000256" key="3">
    <source>
        <dbReference type="ARBA" id="ARBA00009528"/>
    </source>
</evidence>
<dbReference type="InterPro" id="IPR000819">
    <property type="entry name" value="Peptidase_M17_C"/>
</dbReference>
<dbReference type="SUPFAM" id="SSF52949">
    <property type="entry name" value="Macro domain-like"/>
    <property type="match status" value="1"/>
</dbReference>
<dbReference type="PROSITE" id="PS00631">
    <property type="entry name" value="CYTOSOL_AP"/>
    <property type="match status" value="1"/>
</dbReference>
<evidence type="ECO:0000313" key="10">
    <source>
        <dbReference type="EMBL" id="GLZ79940.1"/>
    </source>
</evidence>
<evidence type="ECO:0000256" key="1">
    <source>
        <dbReference type="ARBA" id="ARBA00000135"/>
    </source>
</evidence>
<comment type="cofactor">
    <cofactor evidence="8">
        <name>Mn(2+)</name>
        <dbReference type="ChEBI" id="CHEBI:29035"/>
    </cofactor>
    <text evidence="8">Binds 2 manganese ions per subunit.</text>
</comment>
<dbReference type="Pfam" id="PF02789">
    <property type="entry name" value="Peptidase_M17_N"/>
    <property type="match status" value="1"/>
</dbReference>
<feature type="domain" description="Cytosol aminopeptidase" evidence="9">
    <location>
        <begin position="337"/>
        <end position="344"/>
    </location>
</feature>
<protein>
    <recommendedName>
        <fullName evidence="8">Probable cytosol aminopeptidase</fullName>
        <ecNumber evidence="8">3.4.11.1</ecNumber>
    </recommendedName>
    <alternativeName>
        <fullName evidence="8">Leucine aminopeptidase</fullName>
        <shortName evidence="8">LAP</shortName>
        <ecNumber evidence="8">3.4.11.10</ecNumber>
    </alternativeName>
    <alternativeName>
        <fullName evidence="8">Leucyl aminopeptidase</fullName>
    </alternativeName>
</protein>
<feature type="binding site" evidence="8">
    <location>
        <position position="262"/>
    </location>
    <ligand>
        <name>Mn(2+)</name>
        <dbReference type="ChEBI" id="CHEBI:29035"/>
        <label>2</label>
    </ligand>
</feature>
<evidence type="ECO:0000256" key="4">
    <source>
        <dbReference type="ARBA" id="ARBA00022438"/>
    </source>
</evidence>
<dbReference type="Gene3D" id="3.40.630.10">
    <property type="entry name" value="Zn peptidases"/>
    <property type="match status" value="1"/>
</dbReference>
<reference evidence="10" key="1">
    <citation type="submission" date="2023-03" db="EMBL/GenBank/DDBJ databases">
        <title>Actinorhabdospora filicis NBRC 111898.</title>
        <authorList>
            <person name="Ichikawa N."/>
            <person name="Sato H."/>
            <person name="Tonouchi N."/>
        </authorList>
    </citation>
    <scope>NUCLEOTIDE SEQUENCE</scope>
    <source>
        <strain evidence="10">NBRC 111898</strain>
    </source>
</reference>
<feature type="binding site" evidence="8">
    <location>
        <position position="257"/>
    </location>
    <ligand>
        <name>Mn(2+)</name>
        <dbReference type="ChEBI" id="CHEBI:29035"/>
        <label>2</label>
    </ligand>
</feature>
<dbReference type="Pfam" id="PF00883">
    <property type="entry name" value="Peptidase_M17"/>
    <property type="match status" value="1"/>
</dbReference>
<feature type="binding site" evidence="8">
    <location>
        <position position="341"/>
    </location>
    <ligand>
        <name>Mn(2+)</name>
        <dbReference type="ChEBI" id="CHEBI:29035"/>
        <label>2</label>
    </ligand>
</feature>
<dbReference type="PRINTS" id="PR00481">
    <property type="entry name" value="LAMNOPPTDASE"/>
</dbReference>
<accession>A0A9W6WCM5</accession>
<feature type="binding site" evidence="8">
    <location>
        <position position="262"/>
    </location>
    <ligand>
        <name>Mn(2+)</name>
        <dbReference type="ChEBI" id="CHEBI:29035"/>
        <label>1</label>
    </ligand>
</feature>
<dbReference type="EC" id="3.4.11.1" evidence="8"/>
<comment type="function">
    <text evidence="7 8">Presumably involved in the processing and regular turnover of intracellular proteins. Catalyzes the removal of unsubstituted N-terminal amino acids from various peptides.</text>
</comment>
<feature type="binding site" evidence="8">
    <location>
        <position position="280"/>
    </location>
    <ligand>
        <name>Mn(2+)</name>
        <dbReference type="ChEBI" id="CHEBI:29035"/>
        <label>2</label>
    </ligand>
</feature>
<comment type="catalytic activity">
    <reaction evidence="1 8">
        <text>Release of an N-terminal amino acid, Xaa-|-Yaa-, in which Xaa is preferably Leu, but may be other amino acids including Pro although not Arg or Lys, and Yaa may be Pro. Amino acid amides and methyl esters are also readily hydrolyzed, but rates on arylamides are exceedingly low.</text>
        <dbReference type="EC" id="3.4.11.1"/>
    </reaction>
</comment>
<dbReference type="InterPro" id="IPR043472">
    <property type="entry name" value="Macro_dom-like"/>
</dbReference>
<dbReference type="SUPFAM" id="SSF53187">
    <property type="entry name" value="Zn-dependent exopeptidases"/>
    <property type="match status" value="1"/>
</dbReference>
<dbReference type="GO" id="GO:0070006">
    <property type="term" value="F:metalloaminopeptidase activity"/>
    <property type="evidence" value="ECO:0007669"/>
    <property type="project" value="InterPro"/>
</dbReference>
<dbReference type="AlphaFoldDB" id="A0A9W6WCM5"/>
<evidence type="ECO:0000256" key="8">
    <source>
        <dbReference type="HAMAP-Rule" id="MF_00181"/>
    </source>
</evidence>
<comment type="catalytic activity">
    <reaction evidence="2 8">
        <text>Release of an N-terminal amino acid, preferentially leucine, but not glutamic or aspartic acids.</text>
        <dbReference type="EC" id="3.4.11.10"/>
    </reaction>
</comment>
<feature type="binding site" evidence="8">
    <location>
        <position position="341"/>
    </location>
    <ligand>
        <name>Mn(2+)</name>
        <dbReference type="ChEBI" id="CHEBI:29035"/>
        <label>1</label>
    </ligand>
</feature>
<comment type="caution">
    <text evidence="10">The sequence shown here is derived from an EMBL/GenBank/DDBJ whole genome shotgun (WGS) entry which is preliminary data.</text>
</comment>
<evidence type="ECO:0000256" key="5">
    <source>
        <dbReference type="ARBA" id="ARBA00022670"/>
    </source>
</evidence>
<evidence type="ECO:0000256" key="6">
    <source>
        <dbReference type="ARBA" id="ARBA00022801"/>
    </source>
</evidence>
<dbReference type="Gene3D" id="3.40.220.10">
    <property type="entry name" value="Leucine Aminopeptidase, subunit E, domain 1"/>
    <property type="match status" value="1"/>
</dbReference>
<feature type="active site" evidence="8">
    <location>
        <position position="269"/>
    </location>
</feature>
<comment type="subcellular location">
    <subcellularLocation>
        <location evidence="8">Cytoplasm</location>
    </subcellularLocation>
</comment>
<keyword evidence="8" id="KW-0464">Manganese</keyword>
<sequence length="493" mass="50035">MTDLTLTTADAATLDVDVLVIGLHSGDDLTLAAGAEGVDAAFDGALAATLELLGASGAVGEVTRFASLGKVTAPVIAAVGLGPVPDEGEAVKTESLRRAAGSVARSSAGKESVALVLTADEEAGAALAEGALLGAYRFAGYKTGEVDPKILPVGTFTLVGAAADVERATVIASAVAKTRDWVNTPANLLRPPGFADEIAEAATAAGLDVQVLDEHALAEGGFGGILAVGNGSDAKPRLVRLAYRAPGATKHVALVGKGITFDTGGISIKPAQGMWEMKTDMGGAAAVVSTILAVAALKPNVNVTAYAALAENMLSGGSYRPGDVVTAYGGKTIEVLNTDAEGRMVLCDAIVRAGEDEPDYLYETSTLTGGQLVALGKRVSGVMGDEDECARVVAAGKRVGEGMWAMPFPEEIVKVMDSPIADTGQVAQGMDRSGHMLQAGIFLSRFIPEGLPWAHIDIAGPSGSGEAYGYIAKGATGVPVRTLLALVEEHAQA</sequence>
<dbReference type="CDD" id="cd00433">
    <property type="entry name" value="Peptidase_M17"/>
    <property type="match status" value="1"/>
</dbReference>
<dbReference type="EC" id="3.4.11.10" evidence="8"/>
<dbReference type="InterPro" id="IPR023042">
    <property type="entry name" value="Peptidase_M17_leu_NH2_pept"/>
</dbReference>
<dbReference type="InterPro" id="IPR011356">
    <property type="entry name" value="Leucine_aapep/pepB"/>
</dbReference>
<evidence type="ECO:0000259" key="9">
    <source>
        <dbReference type="PROSITE" id="PS00631"/>
    </source>
</evidence>